<gene>
    <name evidence="2" type="ORF">CD30_12415</name>
</gene>
<dbReference type="Gene3D" id="3.40.50.1820">
    <property type="entry name" value="alpha/beta hydrolase"/>
    <property type="match status" value="1"/>
</dbReference>
<dbReference type="eggNOG" id="COG1073">
    <property type="taxonomic scope" value="Bacteria"/>
</dbReference>
<dbReference type="RefSeq" id="WP_036177235.1">
    <property type="nucleotide sequence ID" value="NZ_AVCZ01000022.1"/>
</dbReference>
<protein>
    <recommendedName>
        <fullName evidence="1">Serine aminopeptidase S33 domain-containing protein</fullName>
    </recommendedName>
</protein>
<dbReference type="EMBL" id="JPVQ01000022">
    <property type="protein sequence ID" value="KGR90266.1"/>
    <property type="molecule type" value="Genomic_DNA"/>
</dbReference>
<dbReference type="InterPro" id="IPR022742">
    <property type="entry name" value="Hydrolase_4"/>
</dbReference>
<evidence type="ECO:0000259" key="1">
    <source>
        <dbReference type="Pfam" id="PF12146"/>
    </source>
</evidence>
<keyword evidence="3" id="KW-1185">Reference proteome</keyword>
<accession>A0A0A3J016</accession>
<proteinExistence type="predicted"/>
<dbReference type="OrthoDB" id="9808398at2"/>
<sequence length="359" mass="41453">MEKSLGKMSTDVIIEKTIFTSVMDNGFWDRWIVHGIDEAFIKENKTKMINVDGWTKTLSDKAEEYSKLAEKFEEAGDKLQAEQNYRKAGIYYNLVQWVFPEPAGKRAEWYERCLEAFRFADLASEDEIIHHTLTINEKNYGGRIRIPNREVEGVVILVMPTDSTKEEFYLYEQDFAEEGFVVISFDGTGQGETLLIHGHKADIETWEQFMNGVVHFASAQFPNLSINLFGTSSGGAWAMEGSRNSLVSKTAVVSPPPKFKNNVRLPDYFRERMNNMLVDFDKGSLPLFQHAEEIDDIVVFHGGKDLLVIEDELKELFNQFSPEKRFITYEEEAHCCNYKLGEIRHRTAEWFKGRNIHEI</sequence>
<dbReference type="SUPFAM" id="SSF53474">
    <property type="entry name" value="alpha/beta-Hydrolases"/>
    <property type="match status" value="1"/>
</dbReference>
<dbReference type="InterPro" id="IPR029058">
    <property type="entry name" value="AB_hydrolase_fold"/>
</dbReference>
<dbReference type="Proteomes" id="UP000030595">
    <property type="component" value="Unassembled WGS sequence"/>
</dbReference>
<comment type="caution">
    <text evidence="2">The sequence shown here is derived from an EMBL/GenBank/DDBJ whole genome shotgun (WGS) entry which is preliminary data.</text>
</comment>
<dbReference type="Gene3D" id="1.20.1440.110">
    <property type="entry name" value="acylaminoacyl peptidase"/>
    <property type="match status" value="1"/>
</dbReference>
<evidence type="ECO:0000313" key="2">
    <source>
        <dbReference type="EMBL" id="KGR90266.1"/>
    </source>
</evidence>
<dbReference type="Pfam" id="PF12146">
    <property type="entry name" value="Hydrolase_4"/>
    <property type="match status" value="1"/>
</dbReference>
<evidence type="ECO:0000313" key="3">
    <source>
        <dbReference type="Proteomes" id="UP000030595"/>
    </source>
</evidence>
<name>A0A0A3J016_9BACL</name>
<reference evidence="2 3" key="1">
    <citation type="submission" date="2014-02" db="EMBL/GenBank/DDBJ databases">
        <title>Draft genome sequence of Lysinibacillus massiliensis CCUG 49529.</title>
        <authorList>
            <person name="Zhang F."/>
            <person name="Wang G."/>
            <person name="Zhang L."/>
        </authorList>
    </citation>
    <scope>NUCLEOTIDE SEQUENCE [LARGE SCALE GENOMIC DNA]</scope>
    <source>
        <strain evidence="2 3">CCUG 49529</strain>
    </source>
</reference>
<organism evidence="2 3">
    <name type="scientific">Ureibacillus massiliensis 4400831 = CIP 108448 = CCUG 49529</name>
    <dbReference type="NCBI Taxonomy" id="1211035"/>
    <lineage>
        <taxon>Bacteria</taxon>
        <taxon>Bacillati</taxon>
        <taxon>Bacillota</taxon>
        <taxon>Bacilli</taxon>
        <taxon>Bacillales</taxon>
        <taxon>Caryophanaceae</taxon>
        <taxon>Ureibacillus</taxon>
    </lineage>
</organism>
<dbReference type="AlphaFoldDB" id="A0A0A3J016"/>
<feature type="domain" description="Serine aminopeptidase S33" evidence="1">
    <location>
        <begin position="173"/>
        <end position="241"/>
    </location>
</feature>